<gene>
    <name evidence="1" type="ORF">LITE_LOCUS23435</name>
</gene>
<keyword evidence="2" id="KW-1185">Reference proteome</keyword>
<organism evidence="1 2">
    <name type="scientific">Linum tenue</name>
    <dbReference type="NCBI Taxonomy" id="586396"/>
    <lineage>
        <taxon>Eukaryota</taxon>
        <taxon>Viridiplantae</taxon>
        <taxon>Streptophyta</taxon>
        <taxon>Embryophyta</taxon>
        <taxon>Tracheophyta</taxon>
        <taxon>Spermatophyta</taxon>
        <taxon>Magnoliopsida</taxon>
        <taxon>eudicotyledons</taxon>
        <taxon>Gunneridae</taxon>
        <taxon>Pentapetalae</taxon>
        <taxon>rosids</taxon>
        <taxon>fabids</taxon>
        <taxon>Malpighiales</taxon>
        <taxon>Linaceae</taxon>
        <taxon>Linum</taxon>
    </lineage>
</organism>
<dbReference type="Proteomes" id="UP001154282">
    <property type="component" value="Unassembled WGS sequence"/>
</dbReference>
<proteinExistence type="predicted"/>
<dbReference type="EMBL" id="CAMGYJ010000006">
    <property type="protein sequence ID" value="CAI0432400.1"/>
    <property type="molecule type" value="Genomic_DNA"/>
</dbReference>
<accession>A0AAV0LDY2</accession>
<name>A0AAV0LDY2_9ROSI</name>
<reference evidence="1" key="1">
    <citation type="submission" date="2022-08" db="EMBL/GenBank/DDBJ databases">
        <authorList>
            <person name="Gutierrez-Valencia J."/>
        </authorList>
    </citation>
    <scope>NUCLEOTIDE SEQUENCE</scope>
</reference>
<dbReference type="AlphaFoldDB" id="A0AAV0LDY2"/>
<protein>
    <submittedName>
        <fullName evidence="1">Uncharacterized protein</fullName>
    </submittedName>
</protein>
<sequence length="119" mass="13241">MDLEVETTRRRGACSATCLSSSPPRKLKLGESDSVCFSSISSGFKPYPAHWRLTLISALHMMLSGGSIEIGNGTSKRPWLDSFPRKALMGITLFLDQWRRRDDFIALLERAACDDSLTC</sequence>
<evidence type="ECO:0000313" key="2">
    <source>
        <dbReference type="Proteomes" id="UP001154282"/>
    </source>
</evidence>
<evidence type="ECO:0000313" key="1">
    <source>
        <dbReference type="EMBL" id="CAI0432400.1"/>
    </source>
</evidence>
<comment type="caution">
    <text evidence="1">The sequence shown here is derived from an EMBL/GenBank/DDBJ whole genome shotgun (WGS) entry which is preliminary data.</text>
</comment>